<reference evidence="4 5" key="1">
    <citation type="submission" date="2018-10" db="EMBL/GenBank/DDBJ databases">
        <title>Genome assembly for a Yunnan-Guizhou Plateau 3E fish, Anabarilius grahami (Regan), and its evolutionary and genetic applications.</title>
        <authorList>
            <person name="Jiang W."/>
        </authorList>
    </citation>
    <scope>NUCLEOTIDE SEQUENCE [LARGE SCALE GENOMIC DNA]</scope>
    <source>
        <strain evidence="4">AG-KIZ</strain>
        <tissue evidence="4">Muscle</tissue>
    </source>
</reference>
<keyword evidence="1" id="KW-0479">Metal-binding</keyword>
<evidence type="ECO:0000259" key="3">
    <source>
        <dbReference type="PROSITE" id="PS50157"/>
    </source>
</evidence>
<comment type="caution">
    <text evidence="4">The sequence shown here is derived from an EMBL/GenBank/DDBJ whole genome shotgun (WGS) entry which is preliminary data.</text>
</comment>
<keyword evidence="1" id="KW-0863">Zinc-finger</keyword>
<evidence type="ECO:0000313" key="5">
    <source>
        <dbReference type="Proteomes" id="UP000281406"/>
    </source>
</evidence>
<accession>A0A3N0YB46</accession>
<evidence type="ECO:0000313" key="4">
    <source>
        <dbReference type="EMBL" id="ROL43304.1"/>
    </source>
</evidence>
<proteinExistence type="predicted"/>
<protein>
    <submittedName>
        <fullName evidence="4">Zinc finger protein 423</fullName>
    </submittedName>
</protein>
<gene>
    <name evidence="4" type="ORF">DPX16_17125</name>
</gene>
<feature type="compositionally biased region" description="Basic and acidic residues" evidence="2">
    <location>
        <begin position="16"/>
        <end position="26"/>
    </location>
</feature>
<feature type="domain" description="C2H2-type" evidence="3">
    <location>
        <begin position="51"/>
        <end position="73"/>
    </location>
</feature>
<feature type="compositionally biased region" description="Basic residues" evidence="2">
    <location>
        <begin position="85"/>
        <end position="96"/>
    </location>
</feature>
<dbReference type="OrthoDB" id="10014897at2759"/>
<feature type="region of interest" description="Disordered" evidence="2">
    <location>
        <begin position="73"/>
        <end position="96"/>
    </location>
</feature>
<dbReference type="EMBL" id="RJVU01048406">
    <property type="protein sequence ID" value="ROL43304.1"/>
    <property type="molecule type" value="Genomic_DNA"/>
</dbReference>
<evidence type="ECO:0000256" key="2">
    <source>
        <dbReference type="SAM" id="MobiDB-lite"/>
    </source>
</evidence>
<keyword evidence="1" id="KW-0862">Zinc</keyword>
<dbReference type="Proteomes" id="UP000281406">
    <property type="component" value="Unassembled WGS sequence"/>
</dbReference>
<dbReference type="PROSITE" id="PS50157">
    <property type="entry name" value="ZINC_FINGER_C2H2_2"/>
    <property type="match status" value="1"/>
</dbReference>
<evidence type="ECO:0000256" key="1">
    <source>
        <dbReference type="PROSITE-ProRule" id="PRU00042"/>
    </source>
</evidence>
<name>A0A3N0YB46_ANAGA</name>
<keyword evidence="5" id="KW-1185">Reference proteome</keyword>
<feature type="region of interest" description="Disordered" evidence="2">
    <location>
        <begin position="16"/>
        <end position="44"/>
    </location>
</feature>
<feature type="compositionally biased region" description="Basic and acidic residues" evidence="2">
    <location>
        <begin position="73"/>
        <end position="83"/>
    </location>
</feature>
<dbReference type="GO" id="GO:0008270">
    <property type="term" value="F:zinc ion binding"/>
    <property type="evidence" value="ECO:0007669"/>
    <property type="project" value="UniProtKB-KW"/>
</dbReference>
<dbReference type="InterPro" id="IPR013087">
    <property type="entry name" value="Znf_C2H2_type"/>
</dbReference>
<dbReference type="PROSITE" id="PS00028">
    <property type="entry name" value="ZINC_FINGER_C2H2_1"/>
    <property type="match status" value="1"/>
</dbReference>
<organism evidence="4 5">
    <name type="scientific">Anabarilius grahami</name>
    <name type="common">Kanglang fish</name>
    <name type="synonym">Barilius grahami</name>
    <dbReference type="NCBI Taxonomy" id="495550"/>
    <lineage>
        <taxon>Eukaryota</taxon>
        <taxon>Metazoa</taxon>
        <taxon>Chordata</taxon>
        <taxon>Craniata</taxon>
        <taxon>Vertebrata</taxon>
        <taxon>Euteleostomi</taxon>
        <taxon>Actinopterygii</taxon>
        <taxon>Neopterygii</taxon>
        <taxon>Teleostei</taxon>
        <taxon>Ostariophysi</taxon>
        <taxon>Cypriniformes</taxon>
        <taxon>Xenocyprididae</taxon>
        <taxon>Xenocypridinae</taxon>
        <taxon>Xenocypridinae incertae sedis</taxon>
        <taxon>Anabarilius</taxon>
    </lineage>
</organism>
<sequence>MVHVCIYIDAAVSERDSDRKESRVTGEDGEQSVTSHDERVGEEDLDDDSIFTCDNCQHDFECLADLTEHRTNHCPADRPESINHGRQRTCSHTRPY</sequence>
<dbReference type="AlphaFoldDB" id="A0A3N0YB46"/>